<dbReference type="Pfam" id="PF00440">
    <property type="entry name" value="TetR_N"/>
    <property type="match status" value="1"/>
</dbReference>
<dbReference type="GO" id="GO:0003677">
    <property type="term" value="F:DNA binding"/>
    <property type="evidence" value="ECO:0007669"/>
    <property type="project" value="UniProtKB-KW"/>
</dbReference>
<dbReference type="SUPFAM" id="SSF46689">
    <property type="entry name" value="Homeodomain-like"/>
    <property type="match status" value="1"/>
</dbReference>
<organism evidence="3 4">
    <name type="scientific">Rothia dentocariosa</name>
    <dbReference type="NCBI Taxonomy" id="2047"/>
    <lineage>
        <taxon>Bacteria</taxon>
        <taxon>Bacillati</taxon>
        <taxon>Actinomycetota</taxon>
        <taxon>Actinomycetes</taxon>
        <taxon>Micrococcales</taxon>
        <taxon>Micrococcaceae</taxon>
        <taxon>Rothia</taxon>
    </lineage>
</organism>
<dbReference type="InterPro" id="IPR001647">
    <property type="entry name" value="HTH_TetR"/>
</dbReference>
<name>A0A2A8D5S3_9MICC</name>
<proteinExistence type="predicted"/>
<feature type="domain" description="HTH tetR-type" evidence="2">
    <location>
        <begin position="25"/>
        <end position="58"/>
    </location>
</feature>
<dbReference type="RefSeq" id="WP_070695842.1">
    <property type="nucleotide sequence ID" value="NZ_CAURLQ010000023.1"/>
</dbReference>
<protein>
    <submittedName>
        <fullName evidence="3">TetR family transcriptional regulator</fullName>
    </submittedName>
</protein>
<gene>
    <name evidence="3" type="ORF">CRM92_05440</name>
</gene>
<dbReference type="AlphaFoldDB" id="A0A2A8D5S3"/>
<evidence type="ECO:0000313" key="3">
    <source>
        <dbReference type="EMBL" id="PEN16143.1"/>
    </source>
</evidence>
<dbReference type="Proteomes" id="UP000219947">
    <property type="component" value="Unassembled WGS sequence"/>
</dbReference>
<evidence type="ECO:0000259" key="2">
    <source>
        <dbReference type="Pfam" id="PF00440"/>
    </source>
</evidence>
<dbReference type="InterPro" id="IPR036271">
    <property type="entry name" value="Tet_transcr_reg_TetR-rel_C_sf"/>
</dbReference>
<comment type="caution">
    <text evidence="3">The sequence shown here is derived from an EMBL/GenBank/DDBJ whole genome shotgun (WGS) entry which is preliminary data.</text>
</comment>
<dbReference type="EMBL" id="PDEV01000002">
    <property type="protein sequence ID" value="PEN16143.1"/>
    <property type="molecule type" value="Genomic_DNA"/>
</dbReference>
<sequence>MTQPKARRGRPPSLTREQIAKTVLDVGFANLTFAAVRDRLGVGETTLYRYAPDRDELVRMGLEYAYSGIEVPSFEGPWREVLNAHALNTWHSLEKYPGAATEVARGIVPPIATYFFEELCVILIKQGFSAKKAVLTCDMLLDMVIDSRRSVEHSDAFIAETGAGREEIRHQMQRNSTDLQSFQDPGASAERQEIRTILRDSVTSDPLEWLRHKMTILLDGIEYSLKS</sequence>
<accession>A0A2A8D5S3</accession>
<dbReference type="InterPro" id="IPR009057">
    <property type="entry name" value="Homeodomain-like_sf"/>
</dbReference>
<dbReference type="Gene3D" id="1.10.357.10">
    <property type="entry name" value="Tetracycline Repressor, domain 2"/>
    <property type="match status" value="1"/>
</dbReference>
<dbReference type="SUPFAM" id="SSF48498">
    <property type="entry name" value="Tetracyclin repressor-like, C-terminal domain"/>
    <property type="match status" value="1"/>
</dbReference>
<keyword evidence="1" id="KW-0238">DNA-binding</keyword>
<reference evidence="3" key="1">
    <citation type="submission" date="2017-10" db="EMBL/GenBank/DDBJ databases">
        <title>Kefir isolates.</title>
        <authorList>
            <person name="Kim Y."/>
            <person name="Blasche S."/>
        </authorList>
    </citation>
    <scope>NUCLEOTIDE SEQUENCE [LARGE SCALE GENOMIC DNA]</scope>
    <source>
        <strain evidence="3">OG2-2</strain>
    </source>
</reference>
<evidence type="ECO:0000256" key="1">
    <source>
        <dbReference type="ARBA" id="ARBA00023125"/>
    </source>
</evidence>
<keyword evidence="4" id="KW-1185">Reference proteome</keyword>
<evidence type="ECO:0000313" key="4">
    <source>
        <dbReference type="Proteomes" id="UP000219947"/>
    </source>
</evidence>